<dbReference type="InterPro" id="IPR030395">
    <property type="entry name" value="GP_PDE_dom"/>
</dbReference>
<dbReference type="PROSITE" id="PS51704">
    <property type="entry name" value="GP_PDE"/>
    <property type="match status" value="1"/>
</dbReference>
<comment type="caution">
    <text evidence="3">The sequence shown here is derived from an EMBL/GenBank/DDBJ whole genome shotgun (WGS) entry which is preliminary data.</text>
</comment>
<sequence length="361" mass="37816">MALLERPATPVLPAAVARTSAGHAPAPRPVPRPAAGAGGRVRSRARQRVPRWTPLVWLALLADHRRHARQAVRSGAMTPSTPHAAAVPAPAVVPITTPRTASAEASAPAAGPGLGTRPAVIAHRGNSSVAPQNTLAAIEAACRAGADAVEIDLQRTSDGAAVVIHDDTVDATTDGHGVVAELNLATLRGLDAGRWFGPGYAGQQVPLFGDVLELLGRYPGVQLLLELKDVWGPDELRGVTAAIDEAGLEDRVVVQCFWPDTVAAARDVAPHLPRGLLLAFEPPDVLDVCAGLGVIACNPSAEMVRRDPGIVTRLHRAGLRVMVWTENDPSGWSHLISVDDGAGVDAVITDRPDRLLGWLSR</sequence>
<dbReference type="Proteomes" id="UP001501094">
    <property type="component" value="Unassembled WGS sequence"/>
</dbReference>
<evidence type="ECO:0000313" key="4">
    <source>
        <dbReference type="Proteomes" id="UP001501094"/>
    </source>
</evidence>
<dbReference type="PANTHER" id="PTHR46211:SF1">
    <property type="entry name" value="GLYCEROPHOSPHODIESTER PHOSPHODIESTERASE, CYTOPLASMIC"/>
    <property type="match status" value="1"/>
</dbReference>
<dbReference type="SUPFAM" id="SSF51695">
    <property type="entry name" value="PLC-like phosphodiesterases"/>
    <property type="match status" value="1"/>
</dbReference>
<proteinExistence type="predicted"/>
<dbReference type="Pfam" id="PF03009">
    <property type="entry name" value="GDPD"/>
    <property type="match status" value="1"/>
</dbReference>
<feature type="region of interest" description="Disordered" evidence="1">
    <location>
        <begin position="19"/>
        <end position="46"/>
    </location>
</feature>
<evidence type="ECO:0000259" key="2">
    <source>
        <dbReference type="PROSITE" id="PS51704"/>
    </source>
</evidence>
<reference evidence="3 4" key="1">
    <citation type="journal article" date="2019" name="Int. J. Syst. Evol. Microbiol.">
        <title>The Global Catalogue of Microorganisms (GCM) 10K type strain sequencing project: providing services to taxonomists for standard genome sequencing and annotation.</title>
        <authorList>
            <consortium name="The Broad Institute Genomics Platform"/>
            <consortium name="The Broad Institute Genome Sequencing Center for Infectious Disease"/>
            <person name="Wu L."/>
            <person name="Ma J."/>
        </authorList>
    </citation>
    <scope>NUCLEOTIDE SEQUENCE [LARGE SCALE GENOMIC DNA]</scope>
    <source>
        <strain evidence="3 4">JCM 14326</strain>
    </source>
</reference>
<protein>
    <recommendedName>
        <fullName evidence="2">GP-PDE domain-containing protein</fullName>
    </recommendedName>
</protein>
<organism evidence="3 4">
    <name type="scientific">Myceligenerans crystallogenes</name>
    <dbReference type="NCBI Taxonomy" id="316335"/>
    <lineage>
        <taxon>Bacteria</taxon>
        <taxon>Bacillati</taxon>
        <taxon>Actinomycetota</taxon>
        <taxon>Actinomycetes</taxon>
        <taxon>Micrococcales</taxon>
        <taxon>Promicromonosporaceae</taxon>
        <taxon>Myceligenerans</taxon>
    </lineage>
</organism>
<name>A0ABN2NGL3_9MICO</name>
<dbReference type="PANTHER" id="PTHR46211">
    <property type="entry name" value="GLYCEROPHOSPHORYL DIESTER PHOSPHODIESTERASE"/>
    <property type="match status" value="1"/>
</dbReference>
<keyword evidence="4" id="KW-1185">Reference proteome</keyword>
<accession>A0ABN2NGL3</accession>
<evidence type="ECO:0000313" key="3">
    <source>
        <dbReference type="EMBL" id="GAA1865711.1"/>
    </source>
</evidence>
<dbReference type="EMBL" id="BAAANL010000004">
    <property type="protein sequence ID" value="GAA1865711.1"/>
    <property type="molecule type" value="Genomic_DNA"/>
</dbReference>
<feature type="domain" description="GP-PDE" evidence="2">
    <location>
        <begin position="118"/>
        <end position="359"/>
    </location>
</feature>
<dbReference type="RefSeq" id="WP_344103209.1">
    <property type="nucleotide sequence ID" value="NZ_BAAANL010000004.1"/>
</dbReference>
<evidence type="ECO:0000256" key="1">
    <source>
        <dbReference type="SAM" id="MobiDB-lite"/>
    </source>
</evidence>
<dbReference type="Gene3D" id="3.20.20.190">
    <property type="entry name" value="Phosphatidylinositol (PI) phosphodiesterase"/>
    <property type="match status" value="1"/>
</dbReference>
<dbReference type="InterPro" id="IPR017946">
    <property type="entry name" value="PLC-like_Pdiesterase_TIM-brl"/>
</dbReference>
<gene>
    <name evidence="3" type="ORF">GCM10009751_24830</name>
</gene>